<dbReference type="GO" id="GO:0008324">
    <property type="term" value="F:monoatomic cation transmembrane transporter activity"/>
    <property type="evidence" value="ECO:0000318"/>
    <property type="project" value="GO_Central"/>
</dbReference>
<dbReference type="RefSeq" id="XP_044969449.1">
    <property type="nucleotide sequence ID" value="XM_045113514.1"/>
</dbReference>
<evidence type="ECO:0000259" key="10">
    <source>
        <dbReference type="Pfam" id="PF01699"/>
    </source>
</evidence>
<reference evidence="11" key="3">
    <citation type="submission" date="2022-01" db="UniProtKB">
        <authorList>
            <consortium name="EnsemblPlants"/>
        </authorList>
    </citation>
    <scope>IDENTIFICATION</scope>
    <source>
        <strain evidence="11">subsp. vulgare</strain>
    </source>
</reference>
<dbReference type="EnsemblPlants" id="HORVU.MOREX.r3.2HG0114130.1">
    <property type="protein sequence ID" value="HORVU.MOREX.r3.2HG0114130.1.CDS1"/>
    <property type="gene ID" value="HORVU.MOREX.r3.2HG0114130"/>
</dbReference>
<organism evidence="11 12">
    <name type="scientific">Hordeum vulgare subsp. vulgare</name>
    <name type="common">Domesticated barley</name>
    <dbReference type="NCBI Taxonomy" id="112509"/>
    <lineage>
        <taxon>Eukaryota</taxon>
        <taxon>Viridiplantae</taxon>
        <taxon>Streptophyta</taxon>
        <taxon>Embryophyta</taxon>
        <taxon>Tracheophyta</taxon>
        <taxon>Spermatophyta</taxon>
        <taxon>Magnoliopsida</taxon>
        <taxon>Liliopsida</taxon>
        <taxon>Poales</taxon>
        <taxon>Poaceae</taxon>
        <taxon>BOP clade</taxon>
        <taxon>Pooideae</taxon>
        <taxon>Triticodae</taxon>
        <taxon>Triticeae</taxon>
        <taxon>Hordeinae</taxon>
        <taxon>Hordeum</taxon>
    </lineage>
</organism>
<reference evidence="11" key="2">
    <citation type="submission" date="2020-10" db="EMBL/GenBank/DDBJ databases">
        <authorList>
            <person name="Scholz U."/>
            <person name="Mascher M."/>
            <person name="Fiebig A."/>
        </authorList>
    </citation>
    <scope>NUCLEOTIDE SEQUENCE [LARGE SCALE GENOMIC DNA]</scope>
    <source>
        <strain evidence="11">cv. Morex</strain>
    </source>
</reference>
<dbReference type="FunCoup" id="M0WGE1">
    <property type="interactions" value="530"/>
</dbReference>
<sequence>MLSHMSSDVHHQILALPGTSQADRASTRLVHKASWIMATAAARLSIACLNVAFLLLAAFFCVSRPAVPRDSATPMNGWSVLLLEREGRGHGHGGGCDGAHRRLEVNKDRCDYAAAASASSFDSRCYPRGRGYVDYLYLFYCVCGDEHRALGYAAMAAWLAVLFYVLGDTAAVYFCSSLEGLSRLLRLSPAVAGVTLLSLGNGAPDALSTIASFASGGSSGKGASTIVGLNGLLGGALFVSSAVLGVVCLHVGGRGVAIDRGSFFRDACFLLVALAAVAVVLAAGEVSIWGALAFTSIYLVYVLVVVFIHGKSHDGEAEAAWVENTNASSELCNVLETGFYPDQEPLLPETAPLLQYYAGEGDGNATKKRRSVFWSAVRVLELPLYLPRRLTIPDASEERWSKLAAVTAATLSPVFLSFLCSHATGSPPLALLLGGIAGLSLGLLAFLSTEADAPPTKFLSAWLAGGFVMSVAWEYVIANELLSLIVSVGLVLGVDPATLGLTVLAWGNSLGDLIANVAVAMAARGGGAQVAVAGCYGGPVFNVLVGLGLSLLLSCWVGYPKPVPIPWEPRLYQTIGWVTVGVLWSFVMLRRRGMKVDRTLGFGLLVIYLCFLCTTPSLFV</sequence>
<dbReference type="AlphaFoldDB" id="M0WGE1"/>
<dbReference type="KEGG" id="hvg:123429488"/>
<comment type="similarity">
    <text evidence="9">Belongs to the Ca(2+):cation antiporter (CaCA) (TC 2.A.19) family. Cation/calcium exchanger (CCX) subfamily.</text>
</comment>
<evidence type="ECO:0000256" key="7">
    <source>
        <dbReference type="ARBA" id="ARBA00023136"/>
    </source>
</evidence>
<dbReference type="InterPro" id="IPR004837">
    <property type="entry name" value="NaCa_Exmemb"/>
</dbReference>
<dbReference type="Gramene" id="HORVU.MOREX.r3.2HG0114130.1">
    <property type="protein sequence ID" value="HORVU.MOREX.r3.2HG0114130.1.CDS1"/>
    <property type="gene ID" value="HORVU.MOREX.r3.2HG0114130"/>
</dbReference>
<evidence type="ECO:0000256" key="1">
    <source>
        <dbReference type="ARBA" id="ARBA00004141"/>
    </source>
</evidence>
<dbReference type="PANTHER" id="PTHR12266">
    <property type="entry name" value="NA+/CA2+ K+ INDEPENDENT EXCHANGER"/>
    <property type="match status" value="1"/>
</dbReference>
<evidence type="ECO:0000256" key="6">
    <source>
        <dbReference type="ARBA" id="ARBA00023053"/>
    </source>
</evidence>
<feature type="domain" description="Sodium/calcium exchanger membrane region" evidence="10">
    <location>
        <begin position="156"/>
        <end position="306"/>
    </location>
</feature>
<dbReference type="InterPro" id="IPR044880">
    <property type="entry name" value="NCX_ion-bd_dom_sf"/>
</dbReference>
<dbReference type="Gramene" id="HORVU.MOREX.r2.2HG0093840.1">
    <property type="protein sequence ID" value="HORVU.MOREX.r2.2HG0093840.1.CDS.1"/>
    <property type="gene ID" value="HORVU.MOREX.r2.2HG0093840"/>
</dbReference>
<evidence type="ECO:0000256" key="2">
    <source>
        <dbReference type="ARBA" id="ARBA00022448"/>
    </source>
</evidence>
<feature type="domain" description="Sodium/calcium exchanger membrane region" evidence="10">
    <location>
        <begin position="463"/>
        <end position="613"/>
    </location>
</feature>
<comment type="subcellular location">
    <subcellularLocation>
        <location evidence="1">Membrane</location>
        <topology evidence="1">Multi-pass membrane protein</topology>
    </subcellularLocation>
</comment>
<dbReference type="Gene3D" id="1.20.1420.30">
    <property type="entry name" value="NCX, central ion-binding region"/>
    <property type="match status" value="2"/>
</dbReference>
<dbReference type="GO" id="GO:0015297">
    <property type="term" value="F:antiporter activity"/>
    <property type="evidence" value="ECO:0007669"/>
    <property type="project" value="UniProtKB-KW"/>
</dbReference>
<name>M0WGE1_HORVV</name>
<dbReference type="Pfam" id="PF01699">
    <property type="entry name" value="Na_Ca_ex"/>
    <property type="match status" value="2"/>
</dbReference>
<keyword evidence="5" id="KW-1133">Transmembrane helix</keyword>
<evidence type="ECO:0000313" key="12">
    <source>
        <dbReference type="Proteomes" id="UP000011116"/>
    </source>
</evidence>
<dbReference type="eggNOG" id="KOG2399">
    <property type="taxonomic scope" value="Eukaryota"/>
</dbReference>
<dbReference type="GeneID" id="123429488"/>
<dbReference type="Proteomes" id="UP000011116">
    <property type="component" value="Chromosome 2H"/>
</dbReference>
<evidence type="ECO:0000313" key="11">
    <source>
        <dbReference type="EnsemblPlants" id="HORVU.MOREX.r3.2HG0114130.1.CDS1"/>
    </source>
</evidence>
<dbReference type="InterPro" id="IPR051359">
    <property type="entry name" value="CaCA_antiporter"/>
</dbReference>
<keyword evidence="3" id="KW-0050">Antiport</keyword>
<dbReference type="PaxDb" id="4513-MLOC_51219.1"/>
<evidence type="ECO:0000256" key="3">
    <source>
        <dbReference type="ARBA" id="ARBA00022449"/>
    </source>
</evidence>
<reference evidence="12" key="1">
    <citation type="journal article" date="2012" name="Nature">
        <title>A physical, genetic and functional sequence assembly of the barley genome.</title>
        <authorList>
            <consortium name="The International Barley Genome Sequencing Consortium"/>
            <person name="Mayer K.F."/>
            <person name="Waugh R."/>
            <person name="Brown J.W."/>
            <person name="Schulman A."/>
            <person name="Langridge P."/>
            <person name="Platzer M."/>
            <person name="Fincher G.B."/>
            <person name="Muehlbauer G.J."/>
            <person name="Sato K."/>
            <person name="Close T.J."/>
            <person name="Wise R.P."/>
            <person name="Stein N."/>
        </authorList>
    </citation>
    <scope>NUCLEOTIDE SEQUENCE [LARGE SCALE GENOMIC DNA]</scope>
    <source>
        <strain evidence="12">cv. Morex</strain>
    </source>
</reference>
<keyword evidence="6" id="KW-0915">Sodium</keyword>
<dbReference type="PANTHER" id="PTHR12266:SF36">
    <property type="entry name" value="OS10G0436900 PROTEIN"/>
    <property type="match status" value="1"/>
</dbReference>
<keyword evidence="2" id="KW-0813">Transport</keyword>
<dbReference type="InParanoid" id="M0WGE1"/>
<keyword evidence="4" id="KW-0812">Transmembrane</keyword>
<keyword evidence="8" id="KW-0406">Ion transport</keyword>
<evidence type="ECO:0000256" key="9">
    <source>
        <dbReference type="ARBA" id="ARBA00038187"/>
    </source>
</evidence>
<dbReference type="ExpressionAtlas" id="M0WGE1">
    <property type="expression patterns" value="baseline and differential"/>
</dbReference>
<protein>
    <recommendedName>
        <fullName evidence="10">Sodium/calcium exchanger membrane region domain-containing protein</fullName>
    </recommendedName>
</protein>
<dbReference type="GO" id="GO:0006812">
    <property type="term" value="P:monoatomic cation transport"/>
    <property type="evidence" value="ECO:0000318"/>
    <property type="project" value="GO_Central"/>
</dbReference>
<accession>M0WGE1</accession>
<keyword evidence="8" id="KW-0739">Sodium transport</keyword>
<dbReference type="STRING" id="112509.M0WGE1"/>
<dbReference type="OrthoDB" id="407410at2759"/>
<evidence type="ECO:0000256" key="4">
    <source>
        <dbReference type="ARBA" id="ARBA00022692"/>
    </source>
</evidence>
<evidence type="ECO:0000256" key="8">
    <source>
        <dbReference type="ARBA" id="ARBA00023201"/>
    </source>
</evidence>
<keyword evidence="7" id="KW-0472">Membrane</keyword>
<proteinExistence type="inferred from homology"/>
<gene>
    <name evidence="11" type="primary">LOC123429488</name>
</gene>
<evidence type="ECO:0000256" key="5">
    <source>
        <dbReference type="ARBA" id="ARBA00022989"/>
    </source>
</evidence>
<keyword evidence="12" id="KW-1185">Reference proteome</keyword>
<dbReference type="GO" id="GO:0006814">
    <property type="term" value="P:sodium ion transport"/>
    <property type="evidence" value="ECO:0007669"/>
    <property type="project" value="UniProtKB-KW"/>
</dbReference>
<dbReference type="GO" id="GO:0016020">
    <property type="term" value="C:membrane"/>
    <property type="evidence" value="ECO:0000318"/>
    <property type="project" value="GO_Central"/>
</dbReference>